<evidence type="ECO:0000313" key="4">
    <source>
        <dbReference type="Proteomes" id="UP000030746"/>
    </source>
</evidence>
<dbReference type="AlphaFoldDB" id="V4B1R4"/>
<organism evidence="3 4">
    <name type="scientific">Lottia gigantea</name>
    <name type="common">Giant owl limpet</name>
    <dbReference type="NCBI Taxonomy" id="225164"/>
    <lineage>
        <taxon>Eukaryota</taxon>
        <taxon>Metazoa</taxon>
        <taxon>Spiralia</taxon>
        <taxon>Lophotrochozoa</taxon>
        <taxon>Mollusca</taxon>
        <taxon>Gastropoda</taxon>
        <taxon>Patellogastropoda</taxon>
        <taxon>Lottioidea</taxon>
        <taxon>Lottiidae</taxon>
        <taxon>Lottia</taxon>
    </lineage>
</organism>
<evidence type="ECO:0000256" key="1">
    <source>
        <dbReference type="PROSITE-ProRule" id="PRU01005"/>
    </source>
</evidence>
<dbReference type="Proteomes" id="UP000030746">
    <property type="component" value="Unassembled WGS sequence"/>
</dbReference>
<name>V4B1R4_LOTGI</name>
<dbReference type="KEGG" id="lgi:LOTGIDRAFT_230633"/>
<dbReference type="PROSITE" id="PS51670">
    <property type="entry name" value="SHKT"/>
    <property type="match status" value="1"/>
</dbReference>
<dbReference type="EMBL" id="KB200521">
    <property type="protein sequence ID" value="ESP01266.1"/>
    <property type="molecule type" value="Genomic_DNA"/>
</dbReference>
<accession>V4B1R4</accession>
<dbReference type="GeneID" id="20248357"/>
<protein>
    <recommendedName>
        <fullName evidence="2">ShKT domain-containing protein</fullName>
    </recommendedName>
</protein>
<dbReference type="OrthoDB" id="6136898at2759"/>
<evidence type="ECO:0000313" key="3">
    <source>
        <dbReference type="EMBL" id="ESP01266.1"/>
    </source>
</evidence>
<dbReference type="OMA" id="AEWSTGC"/>
<comment type="caution">
    <text evidence="1">Lacks conserved residue(s) required for the propagation of feature annotation.</text>
</comment>
<feature type="domain" description="ShKT" evidence="2">
    <location>
        <begin position="143"/>
        <end position="185"/>
    </location>
</feature>
<sequence length="185" mass="20366">MPGIPLSVRQIIRTLAKITTYLYRLIKTFTKAKTCQCTPTTESRVVSKIKVLTGNCVDSSGTIVPDGGSWTSSAGVCDKNICYHAPFGIYTIQERCRPLGPTENPDNLNCQTVSETIQPFPSCCPKLECDERNPLTTMSPSACIDMATPFSCEFWKNETSGCQSGINEVLYNYAKDYCQKTCGLC</sequence>
<proteinExistence type="predicted"/>
<evidence type="ECO:0000259" key="2">
    <source>
        <dbReference type="PROSITE" id="PS51670"/>
    </source>
</evidence>
<reference evidence="3 4" key="1">
    <citation type="journal article" date="2013" name="Nature">
        <title>Insights into bilaterian evolution from three spiralian genomes.</title>
        <authorList>
            <person name="Simakov O."/>
            <person name="Marletaz F."/>
            <person name="Cho S.J."/>
            <person name="Edsinger-Gonzales E."/>
            <person name="Havlak P."/>
            <person name="Hellsten U."/>
            <person name="Kuo D.H."/>
            <person name="Larsson T."/>
            <person name="Lv J."/>
            <person name="Arendt D."/>
            <person name="Savage R."/>
            <person name="Osoegawa K."/>
            <person name="de Jong P."/>
            <person name="Grimwood J."/>
            <person name="Chapman J.A."/>
            <person name="Shapiro H."/>
            <person name="Aerts A."/>
            <person name="Otillar R.P."/>
            <person name="Terry A.Y."/>
            <person name="Boore J.L."/>
            <person name="Grigoriev I.V."/>
            <person name="Lindberg D.R."/>
            <person name="Seaver E.C."/>
            <person name="Weisblat D.A."/>
            <person name="Putnam N.H."/>
            <person name="Rokhsar D.S."/>
        </authorList>
    </citation>
    <scope>NUCLEOTIDE SEQUENCE [LARGE SCALE GENOMIC DNA]</scope>
</reference>
<dbReference type="HOGENOM" id="CLU_1462893_0_0_1"/>
<dbReference type="CTD" id="20248357"/>
<dbReference type="InterPro" id="IPR003582">
    <property type="entry name" value="ShKT_dom"/>
</dbReference>
<dbReference type="RefSeq" id="XP_009047900.1">
    <property type="nucleotide sequence ID" value="XM_009049652.1"/>
</dbReference>
<keyword evidence="4" id="KW-1185">Reference proteome</keyword>
<gene>
    <name evidence="3" type="ORF">LOTGIDRAFT_230633</name>
</gene>